<name>A0A9P9Z1F7_9MUSC</name>
<dbReference type="OrthoDB" id="7873069at2759"/>
<feature type="region of interest" description="Disordered" evidence="1">
    <location>
        <begin position="190"/>
        <end position="219"/>
    </location>
</feature>
<evidence type="ECO:0000256" key="1">
    <source>
        <dbReference type="SAM" id="MobiDB-lite"/>
    </source>
</evidence>
<feature type="region of interest" description="Disordered" evidence="1">
    <location>
        <begin position="97"/>
        <end position="132"/>
    </location>
</feature>
<dbReference type="Proteomes" id="UP001059596">
    <property type="component" value="Chromosome 3R"/>
</dbReference>
<dbReference type="EMBL" id="JAMKOV010000001">
    <property type="protein sequence ID" value="KAI8046723.1"/>
    <property type="molecule type" value="Genomic_DNA"/>
</dbReference>
<organism evidence="2 3">
    <name type="scientific">Drosophila gunungcola</name>
    <name type="common">fruit fly</name>
    <dbReference type="NCBI Taxonomy" id="103775"/>
    <lineage>
        <taxon>Eukaryota</taxon>
        <taxon>Metazoa</taxon>
        <taxon>Ecdysozoa</taxon>
        <taxon>Arthropoda</taxon>
        <taxon>Hexapoda</taxon>
        <taxon>Insecta</taxon>
        <taxon>Pterygota</taxon>
        <taxon>Neoptera</taxon>
        <taxon>Endopterygota</taxon>
        <taxon>Diptera</taxon>
        <taxon>Brachycera</taxon>
        <taxon>Muscomorpha</taxon>
        <taxon>Ephydroidea</taxon>
        <taxon>Drosophilidae</taxon>
        <taxon>Drosophila</taxon>
        <taxon>Sophophora</taxon>
    </lineage>
</organism>
<feature type="compositionally biased region" description="Polar residues" evidence="1">
    <location>
        <begin position="113"/>
        <end position="127"/>
    </location>
</feature>
<gene>
    <name evidence="2" type="ORF">M5D96_002936</name>
</gene>
<keyword evidence="3" id="KW-1185">Reference proteome</keyword>
<evidence type="ECO:0000313" key="2">
    <source>
        <dbReference type="EMBL" id="KAI8046723.1"/>
    </source>
</evidence>
<accession>A0A9P9Z1F7</accession>
<comment type="caution">
    <text evidence="2">The sequence shown here is derived from an EMBL/GenBank/DDBJ whole genome shotgun (WGS) entry which is preliminary data.</text>
</comment>
<feature type="region of interest" description="Disordered" evidence="1">
    <location>
        <begin position="328"/>
        <end position="365"/>
    </location>
</feature>
<feature type="compositionally biased region" description="Basic and acidic residues" evidence="1">
    <location>
        <begin position="1"/>
        <end position="12"/>
    </location>
</feature>
<feature type="compositionally biased region" description="Basic and acidic residues" evidence="1">
    <location>
        <begin position="350"/>
        <end position="365"/>
    </location>
</feature>
<feature type="region of interest" description="Disordered" evidence="1">
    <location>
        <begin position="1"/>
        <end position="38"/>
    </location>
</feature>
<feature type="compositionally biased region" description="Basic and acidic residues" evidence="1">
    <location>
        <begin position="97"/>
        <end position="109"/>
    </location>
</feature>
<sequence length="365" mass="41381">MQKLQEQRKSQEENGIPSTPKTKKSSMTTKKKSSHEFSAFKSLSKLKFRNIDTLPISARDYGLMRSNNKSSTPYPRAEQGVDASLLKARLTMRRVFETRQSKYSKDSGKKVSPTVSNPDSHHSQSSAVGHARASVTVFRRQSLTNDNLKEMLSIGTPHPSKGVALSARLLTRRLTDINDLLKLREEAVSQKAATPLRSRKKKVSMPMDPDNRDSIIPVESRPDGELVSKSISSRLTQLDYDASVTSQSEESLMPLLSFAERRRIFHEGEFTIARYGRKMSDVMMASTPQQHQVIDNSLQFAKKANDEIEKYMISQGLIKTSHDQITMTRQFSRPSDSREMQGENYTQQNSKHEKSVSTRPHKEFL</sequence>
<feature type="compositionally biased region" description="Basic residues" evidence="1">
    <location>
        <begin position="21"/>
        <end position="33"/>
    </location>
</feature>
<evidence type="ECO:0000313" key="3">
    <source>
        <dbReference type="Proteomes" id="UP001059596"/>
    </source>
</evidence>
<proteinExistence type="predicted"/>
<protein>
    <submittedName>
        <fullName evidence="2">Uncharacterized protein</fullName>
    </submittedName>
</protein>
<reference evidence="2" key="1">
    <citation type="journal article" date="2023" name="Genome Biol. Evol.">
        <title>Long-read-based Genome Assembly of Drosophila gunungcola Reveals Fewer Chemosensory Genes in Flower-breeding Species.</title>
        <authorList>
            <person name="Negi A."/>
            <person name="Liao B.Y."/>
            <person name="Yeh S.D."/>
        </authorList>
    </citation>
    <scope>NUCLEOTIDE SEQUENCE</scope>
    <source>
        <strain evidence="2">Sukarami</strain>
    </source>
</reference>
<dbReference type="AlphaFoldDB" id="A0A9P9Z1F7"/>